<dbReference type="SUPFAM" id="SSF50969">
    <property type="entry name" value="YVTN repeat-like/Quinoprotein amine dehydrogenase"/>
    <property type="match status" value="1"/>
</dbReference>
<reference evidence="6" key="1">
    <citation type="submission" date="2024-07" db="EMBL/GenBank/DDBJ databases">
        <authorList>
            <person name="Yu S.T."/>
        </authorList>
    </citation>
    <scope>NUCLEOTIDE SEQUENCE</scope>
    <source>
        <strain evidence="6">R28</strain>
    </source>
</reference>
<evidence type="ECO:0000256" key="1">
    <source>
        <dbReference type="ARBA" id="ARBA00022574"/>
    </source>
</evidence>
<dbReference type="SUPFAM" id="SSF52540">
    <property type="entry name" value="P-loop containing nucleoside triphosphate hydrolases"/>
    <property type="match status" value="1"/>
</dbReference>
<feature type="region of interest" description="Disordered" evidence="4">
    <location>
        <begin position="1066"/>
        <end position="1086"/>
    </location>
</feature>
<keyword evidence="1 3" id="KW-0853">WD repeat</keyword>
<dbReference type="Pfam" id="PF00400">
    <property type="entry name" value="WD40"/>
    <property type="match status" value="7"/>
</dbReference>
<dbReference type="InterPro" id="IPR011047">
    <property type="entry name" value="Quinoprotein_ADH-like_sf"/>
</dbReference>
<feature type="domain" description="Novel STAND NTPase 1" evidence="5">
    <location>
        <begin position="68"/>
        <end position="478"/>
    </location>
</feature>
<feature type="repeat" description="WD" evidence="3">
    <location>
        <begin position="1136"/>
        <end position="1168"/>
    </location>
</feature>
<dbReference type="InterPro" id="IPR027417">
    <property type="entry name" value="P-loop_NTPase"/>
</dbReference>
<feature type="repeat" description="WD" evidence="3">
    <location>
        <begin position="897"/>
        <end position="938"/>
    </location>
</feature>
<dbReference type="PROSITE" id="PS50082">
    <property type="entry name" value="WD_REPEATS_2"/>
    <property type="match status" value="6"/>
</dbReference>
<dbReference type="PROSITE" id="PS50294">
    <property type="entry name" value="WD_REPEATS_REGION"/>
    <property type="match status" value="3"/>
</dbReference>
<feature type="repeat" description="WD" evidence="3">
    <location>
        <begin position="814"/>
        <end position="848"/>
    </location>
</feature>
<dbReference type="Gene3D" id="2.130.10.10">
    <property type="entry name" value="YVTN repeat-like/Quinoprotein amine dehydrogenase"/>
    <property type="match status" value="4"/>
</dbReference>
<dbReference type="Gene3D" id="3.40.50.300">
    <property type="entry name" value="P-loop containing nucleotide triphosphate hydrolases"/>
    <property type="match status" value="1"/>
</dbReference>
<dbReference type="InterPro" id="IPR036322">
    <property type="entry name" value="WD40_repeat_dom_sf"/>
</dbReference>
<keyword evidence="2" id="KW-0677">Repeat</keyword>
<dbReference type="SUPFAM" id="SSF50998">
    <property type="entry name" value="Quinoprotein alcohol dehydrogenase-like"/>
    <property type="match status" value="1"/>
</dbReference>
<dbReference type="InterPro" id="IPR019775">
    <property type="entry name" value="WD40_repeat_CS"/>
</dbReference>
<feature type="repeat" description="WD" evidence="3">
    <location>
        <begin position="1181"/>
        <end position="1213"/>
    </location>
</feature>
<dbReference type="PROSITE" id="PS00678">
    <property type="entry name" value="WD_REPEATS_1"/>
    <property type="match status" value="2"/>
</dbReference>
<organism evidence="6">
    <name type="scientific">Streptomyces sp. R28</name>
    <dbReference type="NCBI Taxonomy" id="3238628"/>
    <lineage>
        <taxon>Bacteria</taxon>
        <taxon>Bacillati</taxon>
        <taxon>Actinomycetota</taxon>
        <taxon>Actinomycetes</taxon>
        <taxon>Kitasatosporales</taxon>
        <taxon>Streptomycetaceae</taxon>
        <taxon>Streptomyces</taxon>
    </lineage>
</organism>
<protein>
    <recommendedName>
        <fullName evidence="5">Novel STAND NTPase 1 domain-containing protein</fullName>
    </recommendedName>
</protein>
<dbReference type="InterPro" id="IPR001680">
    <property type="entry name" value="WD40_rpt"/>
</dbReference>
<dbReference type="Pfam" id="PF20703">
    <property type="entry name" value="nSTAND1"/>
    <property type="match status" value="1"/>
</dbReference>
<evidence type="ECO:0000256" key="4">
    <source>
        <dbReference type="SAM" id="MobiDB-lite"/>
    </source>
</evidence>
<evidence type="ECO:0000259" key="5">
    <source>
        <dbReference type="Pfam" id="PF20703"/>
    </source>
</evidence>
<evidence type="ECO:0000256" key="3">
    <source>
        <dbReference type="PROSITE-ProRule" id="PRU00221"/>
    </source>
</evidence>
<dbReference type="EMBL" id="CP163439">
    <property type="protein sequence ID" value="XDQ37345.1"/>
    <property type="molecule type" value="Genomic_DNA"/>
</dbReference>
<dbReference type="SMART" id="SM00320">
    <property type="entry name" value="WD40"/>
    <property type="match status" value="12"/>
</dbReference>
<feature type="repeat" description="WD" evidence="3">
    <location>
        <begin position="855"/>
        <end position="884"/>
    </location>
</feature>
<accession>A0AB39Q321</accession>
<dbReference type="PANTHER" id="PTHR19879">
    <property type="entry name" value="TRANSCRIPTION INITIATION FACTOR TFIID"/>
    <property type="match status" value="1"/>
</dbReference>
<proteinExistence type="predicted"/>
<dbReference type="InterPro" id="IPR049052">
    <property type="entry name" value="nSTAND1"/>
</dbReference>
<dbReference type="PANTHER" id="PTHR19879:SF9">
    <property type="entry name" value="TRANSCRIPTION INITIATION FACTOR TFIID SUBUNIT 5"/>
    <property type="match status" value="1"/>
</dbReference>
<evidence type="ECO:0000256" key="2">
    <source>
        <dbReference type="ARBA" id="ARBA00022737"/>
    </source>
</evidence>
<dbReference type="SUPFAM" id="SSF50978">
    <property type="entry name" value="WD40 repeat-like"/>
    <property type="match status" value="1"/>
</dbReference>
<evidence type="ECO:0000313" key="6">
    <source>
        <dbReference type="EMBL" id="XDQ37345.1"/>
    </source>
</evidence>
<dbReference type="RefSeq" id="WP_369172100.1">
    <property type="nucleotide sequence ID" value="NZ_CP163439.1"/>
</dbReference>
<dbReference type="InterPro" id="IPR015943">
    <property type="entry name" value="WD40/YVTN_repeat-like_dom_sf"/>
</dbReference>
<name>A0AB39Q321_9ACTN</name>
<gene>
    <name evidence="6" type="ORF">AB5J49_30655</name>
</gene>
<feature type="repeat" description="WD" evidence="3">
    <location>
        <begin position="1218"/>
        <end position="1259"/>
    </location>
</feature>
<sequence length="1289" mass="137950">MTSPDRPRERPVEVALRAEATEHGTVYQSARSMIVVQGDVNSHRHDHYHHAGEEYDRTAGPATVHVCPYPGMRAFRLDEAEWFFGREDVVSQVLAMLRGCLREHKPLAVVAPSGAGKSSVLRAGLLWELAKGQIEGSATWRQLLFTPTSDPLRALSAGLAQVAGADEAVIGQAVEDELDALPQLVRERLRLAPGERLVLVVDQFEELFTACEDEPARHRFVAALAALTEGTETAEPVALAVYGLRADHYGSCLAFPYLRDVLDAHQVIVGPMDEQDVRKAVTLPAARCGLKFGQGLVDLILRDLRGTAWRDEDTAYGAGQLPLLAHALERTWLGRRGDTLTMDSYRDTGGIDGAIETTARNVFRQLTPAARAAARPFFLGLVRIGENGEVSRRRRTLRDLRRTATDPTAVDELADRFTEARLLTRGVAHNEATVEVTHEALLWAWKELRDWIKAAGQHGVIRQEVEEAAAAWDNAGRGDSTFLYRGIRLERARTWATDHRHDVPPLATAFLAASQGQHRRARLIRRGAIATIVVLMLLASGLAAFAFDRRSEALAQRDAAIFDRVTAEADRQRETDSALAAQLDLIAYRMRPTAALRTRLMQGAGAIHATPLPKRFDTVNSVSFGPKGRLATGTGRLRIWDASDPTRPAPLTGSIKTGNGLTGPTAFNERGDLLALGDGGNLRMYDVSDARRPVALSPLVPVSKGLVWSLRFSPDGRTLAVSTYYQGGATPTGTVELWDVAEPRQPRRLSTVHSVVRQVISSTAFSTDGDTLAVGGGTGPSTSRSRLLRLWDVSDPARPKALGGDLGGHGDNIVNRVAYSPDGRTLASAASDNRTIVWDVSDPRRPKVANTLFLSSPVASVAFSPDGRILATGDNSGAINLWNVGAPGFTRALGPPLRGHTTMVNNLAFDATGRTLASSAADGRVLLWRLPATLSVLSGGQSVESMAVTSDGRLLAAASGNQVTLWDVSDPTRLTRLGNLPALRATVNAVAFRPGPSRSPLLATGDFGGDVRLRDVSAPARPLPVGAALPGQTKTVGALAFDPGGRSLVATTLVLRGDQAGGLRAWDVSDPSRPAPQGDSEVRGQPLPLRGLAAAPQGGYFYTADTAGYLRVWRTVDGEAPSLTGERFTQPQIAFSLAASPRARLIAIGGGDSKVRLWDVSRPSSPTAVGDPLLSGGIANSVGFSPDGTLLASGNAIGQIRLWDVSDPARAGAYGYPVNGHGGAVYALVHSARGGHLITGGADGTVRLWQTDTGRARTMLCASTRHAMTRALWKRYVSPDLAYEPPCEG</sequence>
<dbReference type="InterPro" id="IPR011044">
    <property type="entry name" value="Quino_amine_DH_bsu"/>
</dbReference>